<dbReference type="AlphaFoldDB" id="A0A6H5IQN3"/>
<name>A0A6H5IQN3_9HYME</name>
<reference evidence="2 3" key="1">
    <citation type="submission" date="2020-02" db="EMBL/GenBank/DDBJ databases">
        <authorList>
            <person name="Ferguson B K."/>
        </authorList>
    </citation>
    <scope>NUCLEOTIDE SEQUENCE [LARGE SCALE GENOMIC DNA]</scope>
</reference>
<evidence type="ECO:0000313" key="2">
    <source>
        <dbReference type="EMBL" id="CAB0037925.1"/>
    </source>
</evidence>
<evidence type="ECO:0000259" key="1">
    <source>
        <dbReference type="Pfam" id="PF07727"/>
    </source>
</evidence>
<keyword evidence="3" id="KW-1185">Reference proteome</keyword>
<feature type="domain" description="Reverse transcriptase Ty1/copia-type" evidence="1">
    <location>
        <begin position="4"/>
        <end position="70"/>
    </location>
</feature>
<dbReference type="EMBL" id="CADCXV010000879">
    <property type="protein sequence ID" value="CAB0037925.1"/>
    <property type="molecule type" value="Genomic_DNA"/>
</dbReference>
<dbReference type="Pfam" id="PF07727">
    <property type="entry name" value="RVT_2"/>
    <property type="match status" value="1"/>
</dbReference>
<protein>
    <recommendedName>
        <fullName evidence="1">Reverse transcriptase Ty1/copia-type domain-containing protein</fullName>
    </recommendedName>
</protein>
<dbReference type="OrthoDB" id="7549815at2759"/>
<accession>A0A6H5IQN3</accession>
<proteinExistence type="predicted"/>
<sequence>MEAKKLGLEKDLHEPCLFTWRKEGKVALLVLYVDDIILASNCKSRLNEIKDTLCKAFEMKNLGEPSRYLDNCIARFSFLFITEPLRH</sequence>
<organism evidence="2 3">
    <name type="scientific">Trichogramma brassicae</name>
    <dbReference type="NCBI Taxonomy" id="86971"/>
    <lineage>
        <taxon>Eukaryota</taxon>
        <taxon>Metazoa</taxon>
        <taxon>Ecdysozoa</taxon>
        <taxon>Arthropoda</taxon>
        <taxon>Hexapoda</taxon>
        <taxon>Insecta</taxon>
        <taxon>Pterygota</taxon>
        <taxon>Neoptera</taxon>
        <taxon>Endopterygota</taxon>
        <taxon>Hymenoptera</taxon>
        <taxon>Apocrita</taxon>
        <taxon>Proctotrupomorpha</taxon>
        <taxon>Chalcidoidea</taxon>
        <taxon>Trichogrammatidae</taxon>
        <taxon>Trichogramma</taxon>
    </lineage>
</organism>
<dbReference type="Proteomes" id="UP000479190">
    <property type="component" value="Unassembled WGS sequence"/>
</dbReference>
<evidence type="ECO:0000313" key="3">
    <source>
        <dbReference type="Proteomes" id="UP000479190"/>
    </source>
</evidence>
<dbReference type="InterPro" id="IPR013103">
    <property type="entry name" value="RVT_2"/>
</dbReference>
<gene>
    <name evidence="2" type="ORF">TBRA_LOCUS9728</name>
</gene>